<evidence type="ECO:0000313" key="2">
    <source>
        <dbReference type="EMBL" id="UGS39160.1"/>
    </source>
</evidence>
<organism evidence="2 3">
    <name type="scientific">Capillimicrobium parvum</name>
    <dbReference type="NCBI Taxonomy" id="2884022"/>
    <lineage>
        <taxon>Bacteria</taxon>
        <taxon>Bacillati</taxon>
        <taxon>Actinomycetota</taxon>
        <taxon>Thermoleophilia</taxon>
        <taxon>Solirubrobacterales</taxon>
        <taxon>Capillimicrobiaceae</taxon>
        <taxon>Capillimicrobium</taxon>
    </lineage>
</organism>
<dbReference type="Proteomes" id="UP001162834">
    <property type="component" value="Chromosome"/>
</dbReference>
<dbReference type="Pfam" id="PF00174">
    <property type="entry name" value="Oxidored_molyb"/>
    <property type="match status" value="1"/>
</dbReference>
<evidence type="ECO:0000259" key="1">
    <source>
        <dbReference type="Pfam" id="PF00174"/>
    </source>
</evidence>
<evidence type="ECO:0000313" key="3">
    <source>
        <dbReference type="Proteomes" id="UP001162834"/>
    </source>
</evidence>
<accession>A0A9E6Y3W2</accession>
<dbReference type="EMBL" id="CP087164">
    <property type="protein sequence ID" value="UGS39160.1"/>
    <property type="molecule type" value="Genomic_DNA"/>
</dbReference>
<name>A0A9E6Y3W2_9ACTN</name>
<dbReference type="RefSeq" id="WP_259313166.1">
    <property type="nucleotide sequence ID" value="NZ_CP087164.1"/>
</dbReference>
<sequence>MAITSKLLGDRGRKQAAKLGLQPGRIPPGQYLTERFPVLTYGRNPAYDLDSWSLSIHGEVEEPYTLRWDELMALEQTTITTDIHCVTRWSKLDTTWTGVRVRDVLERARVTPSGAFVMAHCDGGYTTNVPLEALLDDDVLLAHQYGGKPLEHDHGAPLRLLVPKRYFWKSAKFLRELEVMSEDREGFWELNGYHNGADPWTEQRHWF</sequence>
<dbReference type="InterPro" id="IPR000572">
    <property type="entry name" value="OxRdtase_Mopterin-bd_dom"/>
</dbReference>
<dbReference type="AlphaFoldDB" id="A0A9E6Y3W2"/>
<protein>
    <recommendedName>
        <fullName evidence="1">Oxidoreductase molybdopterin-binding domain-containing protein</fullName>
    </recommendedName>
</protein>
<proteinExistence type="predicted"/>
<keyword evidence="3" id="KW-1185">Reference proteome</keyword>
<dbReference type="CDD" id="cd02109">
    <property type="entry name" value="arch_bact_SO_family_Moco"/>
    <property type="match status" value="1"/>
</dbReference>
<dbReference type="KEGG" id="sbae:DSM104329_05592"/>
<dbReference type="Gene3D" id="3.90.420.10">
    <property type="entry name" value="Oxidoreductase, molybdopterin-binding domain"/>
    <property type="match status" value="1"/>
</dbReference>
<gene>
    <name evidence="2" type="primary">yedY1_2</name>
    <name evidence="2" type="ORF">DSM104329_05592</name>
</gene>
<dbReference type="PANTHER" id="PTHR43032">
    <property type="entry name" value="PROTEIN-METHIONINE-SULFOXIDE REDUCTASE"/>
    <property type="match status" value="1"/>
</dbReference>
<feature type="domain" description="Oxidoreductase molybdopterin-binding" evidence="1">
    <location>
        <begin position="43"/>
        <end position="188"/>
    </location>
</feature>
<dbReference type="PANTHER" id="PTHR43032:SF4">
    <property type="entry name" value="OXIDOREDUCTASE MOLYBDOPTERIN-BINDING DOMAIN-CONTAINING PROTEIN"/>
    <property type="match status" value="1"/>
</dbReference>
<dbReference type="SUPFAM" id="SSF56524">
    <property type="entry name" value="Oxidoreductase molybdopterin-binding domain"/>
    <property type="match status" value="1"/>
</dbReference>
<dbReference type="InterPro" id="IPR036374">
    <property type="entry name" value="OxRdtase_Mopterin-bd_sf"/>
</dbReference>
<reference evidence="2" key="1">
    <citation type="journal article" date="2022" name="Int. J. Syst. Evol. Microbiol.">
        <title>Pseudomonas aegrilactucae sp. nov. and Pseudomonas morbosilactucae sp. nov., pathogens causing bacterial rot of lettuce in Japan.</title>
        <authorList>
            <person name="Sawada H."/>
            <person name="Fujikawa T."/>
            <person name="Satou M."/>
        </authorList>
    </citation>
    <scope>NUCLEOTIDE SEQUENCE</scope>
    <source>
        <strain evidence="2">0166_1</strain>
    </source>
</reference>